<evidence type="ECO:0000313" key="2">
    <source>
        <dbReference type="EMBL" id="KIY48180.1"/>
    </source>
</evidence>
<reference evidence="2 3" key="1">
    <citation type="journal article" date="2015" name="Fungal Genet. Biol.">
        <title>Evolution of novel wood decay mechanisms in Agaricales revealed by the genome sequences of Fistulina hepatica and Cylindrobasidium torrendii.</title>
        <authorList>
            <person name="Floudas D."/>
            <person name="Held B.W."/>
            <person name="Riley R."/>
            <person name="Nagy L.G."/>
            <person name="Koehler G."/>
            <person name="Ransdell A.S."/>
            <person name="Younus H."/>
            <person name="Chow J."/>
            <person name="Chiniquy J."/>
            <person name="Lipzen A."/>
            <person name="Tritt A."/>
            <person name="Sun H."/>
            <person name="Haridas S."/>
            <person name="LaButti K."/>
            <person name="Ohm R.A."/>
            <person name="Kues U."/>
            <person name="Blanchette R.A."/>
            <person name="Grigoriev I.V."/>
            <person name="Minto R.E."/>
            <person name="Hibbett D.S."/>
        </authorList>
    </citation>
    <scope>NUCLEOTIDE SEQUENCE [LARGE SCALE GENOMIC DNA]</scope>
    <source>
        <strain evidence="2 3">ATCC 64428</strain>
    </source>
</reference>
<dbReference type="Proteomes" id="UP000054144">
    <property type="component" value="Unassembled WGS sequence"/>
</dbReference>
<keyword evidence="1" id="KW-0472">Membrane</keyword>
<dbReference type="OrthoDB" id="288203at2759"/>
<evidence type="ECO:0000256" key="1">
    <source>
        <dbReference type="SAM" id="Phobius"/>
    </source>
</evidence>
<evidence type="ECO:0000313" key="3">
    <source>
        <dbReference type="Proteomes" id="UP000054144"/>
    </source>
</evidence>
<dbReference type="AlphaFoldDB" id="A0A0D7ABX8"/>
<keyword evidence="1" id="KW-1133">Transmembrane helix</keyword>
<keyword evidence="3" id="KW-1185">Reference proteome</keyword>
<sequence length="354" mass="38674">MTPMPCERELDGATPLLSLPAQASRSATLVRCGRTEKARHKVELDKLASQPPNLESTVLRIVSDGPGQIIGSCKDDLEPSRSVSTPDIDVELGGQEMSCGYFHVHHHLWPGPLILESRREVDEDREDVEALTKRKVCRKERVAPMLRGVVTNVKYPIFKLCDKRCGVRTSAGGILTAVVVIFALYGCTPIFYWILSTALSVVIHAVANLVTPPHRLSTYMRSSARRQLRPSSGSPASLSQSSARSRMSFTVYAKIWAPAALLFVRVAMLHGDYLGHVRVEGAGDPSDAKITSSDTRDLYVAFLLPPNTSRSVTVFASTSVKPAAPGEIIHRIEEGTIHSNIALLDTRFEPEPAG</sequence>
<name>A0A0D7ABX8_9AGAR</name>
<dbReference type="EMBL" id="KN881851">
    <property type="protein sequence ID" value="KIY48180.1"/>
    <property type="molecule type" value="Genomic_DNA"/>
</dbReference>
<organism evidence="2 3">
    <name type="scientific">Fistulina hepatica ATCC 64428</name>
    <dbReference type="NCBI Taxonomy" id="1128425"/>
    <lineage>
        <taxon>Eukaryota</taxon>
        <taxon>Fungi</taxon>
        <taxon>Dikarya</taxon>
        <taxon>Basidiomycota</taxon>
        <taxon>Agaricomycotina</taxon>
        <taxon>Agaricomycetes</taxon>
        <taxon>Agaricomycetidae</taxon>
        <taxon>Agaricales</taxon>
        <taxon>Fistulinaceae</taxon>
        <taxon>Fistulina</taxon>
    </lineage>
</organism>
<accession>A0A0D7ABX8</accession>
<protein>
    <submittedName>
        <fullName evidence="2">Uncharacterized protein</fullName>
    </submittedName>
</protein>
<keyword evidence="1" id="KW-0812">Transmembrane</keyword>
<gene>
    <name evidence="2" type="ORF">FISHEDRAFT_59016</name>
</gene>
<proteinExistence type="predicted"/>
<feature type="transmembrane region" description="Helical" evidence="1">
    <location>
        <begin position="165"/>
        <end position="184"/>
    </location>
</feature>